<dbReference type="PANTHER" id="PTHR36503">
    <property type="entry name" value="BLR2520 PROTEIN"/>
    <property type="match status" value="1"/>
</dbReference>
<organism evidence="2 3">
    <name type="scientific">Thalassovita mediterranea</name>
    <dbReference type="NCBI Taxonomy" id="340021"/>
    <lineage>
        <taxon>Bacteria</taxon>
        <taxon>Pseudomonadati</taxon>
        <taxon>Pseudomonadota</taxon>
        <taxon>Alphaproteobacteria</taxon>
        <taxon>Rhodobacterales</taxon>
        <taxon>Roseobacteraceae</taxon>
        <taxon>Thalassovita</taxon>
    </lineage>
</organism>
<dbReference type="InterPro" id="IPR037523">
    <property type="entry name" value="VOC_core"/>
</dbReference>
<dbReference type="EMBL" id="CYSF01000018">
    <property type="protein sequence ID" value="CUH85971.1"/>
    <property type="molecule type" value="Genomic_DNA"/>
</dbReference>
<protein>
    <submittedName>
        <fullName evidence="2">Putative lactoylglutathione lyase</fullName>
    </submittedName>
</protein>
<evidence type="ECO:0000313" key="3">
    <source>
        <dbReference type="Proteomes" id="UP000051681"/>
    </source>
</evidence>
<keyword evidence="3" id="KW-1185">Reference proteome</keyword>
<dbReference type="Proteomes" id="UP000051681">
    <property type="component" value="Unassembled WGS sequence"/>
</dbReference>
<dbReference type="STRING" id="340021.TM5383_03214"/>
<dbReference type="PANTHER" id="PTHR36503:SF1">
    <property type="entry name" value="BLR2520 PROTEIN"/>
    <property type="match status" value="1"/>
</dbReference>
<evidence type="ECO:0000259" key="1">
    <source>
        <dbReference type="PROSITE" id="PS51819"/>
    </source>
</evidence>
<proteinExistence type="predicted"/>
<reference evidence="2 3" key="1">
    <citation type="submission" date="2015-09" db="EMBL/GenBank/DDBJ databases">
        <authorList>
            <consortium name="Swine Surveillance"/>
        </authorList>
    </citation>
    <scope>NUCLEOTIDE SEQUENCE [LARGE SCALE GENOMIC DNA]</scope>
    <source>
        <strain evidence="2 3">CECT 8383</strain>
    </source>
</reference>
<dbReference type="AlphaFoldDB" id="A0A0N7M2F6"/>
<evidence type="ECO:0000313" key="2">
    <source>
        <dbReference type="EMBL" id="CUH85971.1"/>
    </source>
</evidence>
<dbReference type="GO" id="GO:0016829">
    <property type="term" value="F:lyase activity"/>
    <property type="evidence" value="ECO:0007669"/>
    <property type="project" value="UniProtKB-KW"/>
</dbReference>
<dbReference type="SUPFAM" id="SSF54593">
    <property type="entry name" value="Glyoxalase/Bleomycin resistance protein/Dihydroxybiphenyl dioxygenase"/>
    <property type="match status" value="1"/>
</dbReference>
<dbReference type="CDD" id="cd07251">
    <property type="entry name" value="VOC_like"/>
    <property type="match status" value="1"/>
</dbReference>
<accession>A0A0N7M2F6</accession>
<dbReference type="InterPro" id="IPR004360">
    <property type="entry name" value="Glyas_Fos-R_dOase_dom"/>
</dbReference>
<dbReference type="PROSITE" id="PS51819">
    <property type="entry name" value="VOC"/>
    <property type="match status" value="1"/>
</dbReference>
<dbReference type="Pfam" id="PF00903">
    <property type="entry name" value="Glyoxalase"/>
    <property type="match status" value="1"/>
</dbReference>
<sequence>MMEQRISLITLGCRDVAAQTGFYTAMGWRQVETPDGIVVFDLLGQVLGLYPLAALAEDMEVSEDQIVNAQVTDTARFAPVTLGYNTATREEVDAVISTAENAGATVLKRPAEVFWGGYHGYFADPEGTVWEVAHNPFSTLGPNGEFRWNGYSAV</sequence>
<feature type="domain" description="VOC" evidence="1">
    <location>
        <begin position="5"/>
        <end position="135"/>
    </location>
</feature>
<name>A0A0N7M2F6_9RHOB</name>
<dbReference type="Gene3D" id="3.10.180.10">
    <property type="entry name" value="2,3-Dihydroxybiphenyl 1,2-Dioxygenase, domain 1"/>
    <property type="match status" value="1"/>
</dbReference>
<keyword evidence="2" id="KW-0456">Lyase</keyword>
<dbReference type="InterPro" id="IPR029068">
    <property type="entry name" value="Glyas_Bleomycin-R_OHBP_Dase"/>
</dbReference>
<dbReference type="RefSeq" id="WP_306345464.1">
    <property type="nucleotide sequence ID" value="NZ_CYSF01000018.1"/>
</dbReference>
<gene>
    <name evidence="2" type="ORF">TM5383_03214</name>
</gene>